<dbReference type="Proteomes" id="UP000240974">
    <property type="component" value="Unassembled WGS sequence"/>
</dbReference>
<evidence type="ECO:0000313" key="1">
    <source>
        <dbReference type="EMBL" id="PST40495.1"/>
    </source>
</evidence>
<keyword evidence="2" id="KW-1185">Reference proteome</keyword>
<evidence type="ECO:0000313" key="2">
    <source>
        <dbReference type="Proteomes" id="UP000240974"/>
    </source>
</evidence>
<dbReference type="AlphaFoldDB" id="A0A2T3FYX5"/>
<dbReference type="Gene3D" id="3.40.50.720">
    <property type="entry name" value="NAD(P)-binding Rossmann-like Domain"/>
    <property type="match status" value="1"/>
</dbReference>
<dbReference type="EMBL" id="PYLQ01000011">
    <property type="protein sequence ID" value="PST40495.1"/>
    <property type="molecule type" value="Genomic_DNA"/>
</dbReference>
<comment type="caution">
    <text evidence="1">The sequence shown here is derived from an EMBL/GenBank/DDBJ whole genome shotgun (WGS) entry which is preliminary data.</text>
</comment>
<organism evidence="1 2">
    <name type="scientific">Faecalibacillus intestinalis</name>
    <dbReference type="NCBI Taxonomy" id="1982626"/>
    <lineage>
        <taxon>Bacteria</taxon>
        <taxon>Bacillati</taxon>
        <taxon>Bacillota</taxon>
        <taxon>Erysipelotrichia</taxon>
        <taxon>Erysipelotrichales</taxon>
        <taxon>Coprobacillaceae</taxon>
        <taxon>Faecalibacillus</taxon>
    </lineage>
</organism>
<name>A0A2T3FYX5_9FIRM</name>
<protein>
    <submittedName>
        <fullName evidence="1">Uncharacterized protein</fullName>
    </submittedName>
</protein>
<dbReference type="SUPFAM" id="SSF51735">
    <property type="entry name" value="NAD(P)-binding Rossmann-fold domains"/>
    <property type="match status" value="1"/>
</dbReference>
<dbReference type="InterPro" id="IPR036291">
    <property type="entry name" value="NAD(P)-bd_dom_sf"/>
</dbReference>
<accession>A0A2T3FYX5</accession>
<gene>
    <name evidence="1" type="ORF">C7U54_08775</name>
</gene>
<reference evidence="1 2" key="1">
    <citation type="journal article" date="2019" name="Int. J. Syst. Evol. Microbiol.">
        <title>Faecalibacillus intestinalis gen. nov., sp. nov. and Faecalibacillus faecis sp. nov., isolated from human faeces.</title>
        <authorList>
            <person name="Seo B."/>
            <person name="Jeon K."/>
            <person name="Baek I."/>
            <person name="Lee Y.M."/>
            <person name="Baek K."/>
            <person name="Ko G."/>
        </authorList>
    </citation>
    <scope>NUCLEOTIDE SEQUENCE [LARGE SCALE GENOMIC DNA]</scope>
    <source>
        <strain evidence="1 2">SNUG30099</strain>
    </source>
</reference>
<dbReference type="RefSeq" id="WP_107030035.1">
    <property type="nucleotide sequence ID" value="NZ_PYLQ01000011.1"/>
</dbReference>
<sequence>MKILVGDTGFVGSNLKKIMQFDYTFNSKNIENAYNLHPDLLVYAGVRGTKILANKFPKEDEKNIEDAKLNITKINPKKLILISSVDVYDDLDGKNEDYISNVNNLHTYGKNRFLLEKWVEQNVKDYHIVRLPAIYGNNLKKNYIYDLISPVPKFLEIEDYINVEKEFPTIFLYYKKNGEIFYNINKDSKLSSYFLNSKYNSLRFTDSRSIYQYFDLRKLDKIVELVISNSIKVLNCVTEPIQSDLLYKKINGTEFNNYIVENPIQYKLTTKWAYLVNENKYLENSAEEIKGLINFIEEERKK</sequence>
<proteinExistence type="predicted"/>